<feature type="transmembrane region" description="Helical" evidence="1">
    <location>
        <begin position="290"/>
        <end position="310"/>
    </location>
</feature>
<evidence type="ECO:0000256" key="1">
    <source>
        <dbReference type="SAM" id="Phobius"/>
    </source>
</evidence>
<feature type="transmembrane region" description="Helical" evidence="1">
    <location>
        <begin position="165"/>
        <end position="184"/>
    </location>
</feature>
<dbReference type="SMART" id="SM00267">
    <property type="entry name" value="GGDEF"/>
    <property type="match status" value="1"/>
</dbReference>
<dbReference type="PANTHER" id="PTHR46663">
    <property type="entry name" value="DIGUANYLATE CYCLASE DGCT-RELATED"/>
    <property type="match status" value="1"/>
</dbReference>
<dbReference type="RefSeq" id="WP_127198514.1">
    <property type="nucleotide sequence ID" value="NZ_RZNX01000002.1"/>
</dbReference>
<keyword evidence="1" id="KW-1133">Transmembrane helix</keyword>
<dbReference type="SUPFAM" id="SSF55073">
    <property type="entry name" value="Nucleotide cyclase"/>
    <property type="match status" value="1"/>
</dbReference>
<keyword evidence="4" id="KW-1185">Reference proteome</keyword>
<evidence type="ECO:0000313" key="4">
    <source>
        <dbReference type="Proteomes" id="UP000272464"/>
    </source>
</evidence>
<dbReference type="PROSITE" id="PS50887">
    <property type="entry name" value="GGDEF"/>
    <property type="match status" value="1"/>
</dbReference>
<evidence type="ECO:0000313" key="3">
    <source>
        <dbReference type="EMBL" id="RUT33399.1"/>
    </source>
</evidence>
<dbReference type="EMBL" id="RZNX01000002">
    <property type="protein sequence ID" value="RUT33399.1"/>
    <property type="molecule type" value="Genomic_DNA"/>
</dbReference>
<dbReference type="OrthoDB" id="9759607at2"/>
<dbReference type="InterPro" id="IPR000160">
    <property type="entry name" value="GGDEF_dom"/>
</dbReference>
<sequence>MNSLYGYRHKIAILFIVYTLVEAVLVLVCPGATVISDWLMIIAPCLAMMVFVPMIRKLPGEQKLFWFLISLGLFGEFLAQSTWAYYDWVLHTPSPDLSEADIFWILQSIAFIAALIIRSKMTIYGLRYSLDMAIILVGTFSISWKYVILPIVSSTGEFTTLIVDLIYPISDLVILLLNILLIYNRRTKFVSAVNRFLTAGFLVYIAGDTLYLIFGDLAGYEVDNLLNPLWLAATFLLTLACIYSAQPSSDPVLAEREADQRLTRTILLPYVVLGSLVVLMLIEVGLNNSIVSGIVACVLLISLRQVTVMVENRRLLAELKRSLEKSVYLASHDGLTSLLNRRTFEEKLEAYMQGIRRPERRMALMFFDLDGFKQINDTYGHDVGDELLRIVAERMERLKREDMILARLGGDEFIALMPHWESEQEIHECAKRLLTAVTEPLIIKEVRLQPRTSIGIALYPDHALTRVDLMKLSDIAMYRSKKKGSNNYTIYE</sequence>
<dbReference type="Gene3D" id="3.30.70.270">
    <property type="match status" value="1"/>
</dbReference>
<dbReference type="InterPro" id="IPR029787">
    <property type="entry name" value="Nucleotide_cyclase"/>
</dbReference>
<comment type="caution">
    <text evidence="3">The sequence shown here is derived from an EMBL/GenBank/DDBJ whole genome shotgun (WGS) entry which is preliminary data.</text>
</comment>
<gene>
    <name evidence="3" type="ORF">EJP77_07050</name>
</gene>
<dbReference type="AlphaFoldDB" id="A0A3S1BU31"/>
<keyword evidence="1" id="KW-0812">Transmembrane</keyword>
<reference evidence="3 4" key="1">
    <citation type="submission" date="2018-12" db="EMBL/GenBank/DDBJ databases">
        <authorList>
            <person name="Sun L."/>
            <person name="Chen Z."/>
        </authorList>
    </citation>
    <scope>NUCLEOTIDE SEQUENCE [LARGE SCALE GENOMIC DNA]</scope>
    <source>
        <strain evidence="3 4">3-5-3</strain>
    </source>
</reference>
<proteinExistence type="predicted"/>
<keyword evidence="1" id="KW-0472">Membrane</keyword>
<evidence type="ECO:0000259" key="2">
    <source>
        <dbReference type="PROSITE" id="PS50887"/>
    </source>
</evidence>
<feature type="domain" description="GGDEF" evidence="2">
    <location>
        <begin position="360"/>
        <end position="492"/>
    </location>
</feature>
<dbReference type="Proteomes" id="UP000272464">
    <property type="component" value="Unassembled WGS sequence"/>
</dbReference>
<feature type="transmembrane region" description="Helical" evidence="1">
    <location>
        <begin position="130"/>
        <end position="153"/>
    </location>
</feature>
<feature type="transmembrane region" description="Helical" evidence="1">
    <location>
        <begin position="266"/>
        <end position="284"/>
    </location>
</feature>
<feature type="transmembrane region" description="Helical" evidence="1">
    <location>
        <begin position="226"/>
        <end position="245"/>
    </location>
</feature>
<dbReference type="InterPro" id="IPR043128">
    <property type="entry name" value="Rev_trsase/Diguanyl_cyclase"/>
</dbReference>
<dbReference type="NCBIfam" id="TIGR00254">
    <property type="entry name" value="GGDEF"/>
    <property type="match status" value="1"/>
</dbReference>
<accession>A0A3S1BU31</accession>
<dbReference type="Pfam" id="PF00990">
    <property type="entry name" value="GGDEF"/>
    <property type="match status" value="1"/>
</dbReference>
<organism evidence="3 4">
    <name type="scientific">Paenibacillus zeisoli</name>
    <dbReference type="NCBI Taxonomy" id="2496267"/>
    <lineage>
        <taxon>Bacteria</taxon>
        <taxon>Bacillati</taxon>
        <taxon>Bacillota</taxon>
        <taxon>Bacilli</taxon>
        <taxon>Bacillales</taxon>
        <taxon>Paenibacillaceae</taxon>
        <taxon>Paenibacillus</taxon>
    </lineage>
</organism>
<name>A0A3S1BU31_9BACL</name>
<feature type="transmembrane region" description="Helical" evidence="1">
    <location>
        <begin position="12"/>
        <end position="28"/>
    </location>
</feature>
<dbReference type="CDD" id="cd01949">
    <property type="entry name" value="GGDEF"/>
    <property type="match status" value="1"/>
</dbReference>
<feature type="transmembrane region" description="Helical" evidence="1">
    <location>
        <begin position="196"/>
        <end position="214"/>
    </location>
</feature>
<feature type="transmembrane region" description="Helical" evidence="1">
    <location>
        <begin position="102"/>
        <end position="118"/>
    </location>
</feature>
<dbReference type="InterPro" id="IPR052163">
    <property type="entry name" value="DGC-Regulatory_Protein"/>
</dbReference>
<dbReference type="PANTHER" id="PTHR46663:SF2">
    <property type="entry name" value="GGDEF DOMAIN-CONTAINING PROTEIN"/>
    <property type="match status" value="1"/>
</dbReference>
<feature type="transmembrane region" description="Helical" evidence="1">
    <location>
        <begin position="34"/>
        <end position="52"/>
    </location>
</feature>
<protein>
    <submittedName>
        <fullName evidence="3">GGDEF domain-containing protein</fullName>
    </submittedName>
</protein>
<dbReference type="FunFam" id="3.30.70.270:FF:000001">
    <property type="entry name" value="Diguanylate cyclase domain protein"/>
    <property type="match status" value="1"/>
</dbReference>
<feature type="transmembrane region" description="Helical" evidence="1">
    <location>
        <begin position="64"/>
        <end position="86"/>
    </location>
</feature>